<reference evidence="2" key="1">
    <citation type="submission" date="2022-10" db="EMBL/GenBank/DDBJ databases">
        <title>Culturing micro-colonial fungi from biological soil crusts in the Mojave desert and describing Neophaeococcomyces mojavensis, and introducing the new genera and species Taxawa tesnikishii.</title>
        <authorList>
            <person name="Kurbessoian T."/>
            <person name="Stajich J.E."/>
        </authorList>
    </citation>
    <scope>NUCLEOTIDE SEQUENCE</scope>
    <source>
        <strain evidence="2">TK_35</strain>
    </source>
</reference>
<comment type="caution">
    <text evidence="2">The sequence shown here is derived from an EMBL/GenBank/DDBJ whole genome shotgun (WGS) entry which is preliminary data.</text>
</comment>
<feature type="compositionally biased region" description="Basic residues" evidence="1">
    <location>
        <begin position="362"/>
        <end position="374"/>
    </location>
</feature>
<feature type="region of interest" description="Disordered" evidence="1">
    <location>
        <begin position="148"/>
        <end position="254"/>
    </location>
</feature>
<evidence type="ECO:0000313" key="2">
    <source>
        <dbReference type="EMBL" id="KAJ9644221.1"/>
    </source>
</evidence>
<feature type="compositionally biased region" description="Pro residues" evidence="1">
    <location>
        <begin position="245"/>
        <end position="254"/>
    </location>
</feature>
<keyword evidence="3" id="KW-1185">Reference proteome</keyword>
<name>A0AA39D371_9EURO</name>
<feature type="compositionally biased region" description="Polar residues" evidence="1">
    <location>
        <begin position="298"/>
        <end position="312"/>
    </location>
</feature>
<feature type="compositionally biased region" description="Basic and acidic residues" evidence="1">
    <location>
        <begin position="388"/>
        <end position="397"/>
    </location>
</feature>
<dbReference type="EMBL" id="JAPDRN010000006">
    <property type="protein sequence ID" value="KAJ9644221.1"/>
    <property type="molecule type" value="Genomic_DNA"/>
</dbReference>
<feature type="region of interest" description="Disordered" evidence="1">
    <location>
        <begin position="1"/>
        <end position="75"/>
    </location>
</feature>
<feature type="region of interest" description="Disordered" evidence="1">
    <location>
        <begin position="362"/>
        <end position="397"/>
    </location>
</feature>
<dbReference type="AlphaFoldDB" id="A0AA39D371"/>
<organism evidence="2 3">
    <name type="scientific">Knufia peltigerae</name>
    <dbReference type="NCBI Taxonomy" id="1002370"/>
    <lineage>
        <taxon>Eukaryota</taxon>
        <taxon>Fungi</taxon>
        <taxon>Dikarya</taxon>
        <taxon>Ascomycota</taxon>
        <taxon>Pezizomycotina</taxon>
        <taxon>Eurotiomycetes</taxon>
        <taxon>Chaetothyriomycetidae</taxon>
        <taxon>Chaetothyriales</taxon>
        <taxon>Trichomeriaceae</taxon>
        <taxon>Knufia</taxon>
    </lineage>
</organism>
<dbReference type="Proteomes" id="UP001172681">
    <property type="component" value="Unassembled WGS sequence"/>
</dbReference>
<protein>
    <submittedName>
        <fullName evidence="2">Uncharacterized protein</fullName>
    </submittedName>
</protein>
<sequence length="445" mass="48591">MGLPMFREPGEDAAGQAAIKLDRNAATRRSSIRRESTLRPGRRTTSRSVLHLLRADAQASQEPEHNRPSNLPSRIPAREINDLDDELERLRSMRRRRRAIASQLGHELPGGPFIDPIEPEVDLRGDIDLDALAEAGMEVFLSDAEGNLTQHLPRPSRESGLRFEVAATPSSDSEHSRRARFHTHTRRIPSSTSGGRRAELNGHLGSDAGDDNDSENPPPPSIFPPGLRNAPSAMRGSNVDGLLDTPPPGGLHPSYPPLWDVNHLSTRPLGMSTSRMDGLGDRVRSPSPSSAQEEPWSNILNTIATGPSSTATSFMSRSDSRSGSNRSSQTVATSFGEIGGDDSCDLDLPSGITEEDAREIRARHGRLRHGRLGRRLPAIRPDGPTSEEPERPSRESERLLELELFGLILDRMQRREEIPDDMWAAVGISADVIRARASGTAPDGV</sequence>
<evidence type="ECO:0000313" key="3">
    <source>
        <dbReference type="Proteomes" id="UP001172681"/>
    </source>
</evidence>
<proteinExistence type="predicted"/>
<feature type="region of interest" description="Disordered" evidence="1">
    <location>
        <begin position="269"/>
        <end position="346"/>
    </location>
</feature>
<feature type="compositionally biased region" description="Basic residues" evidence="1">
    <location>
        <begin position="177"/>
        <end position="187"/>
    </location>
</feature>
<accession>A0AA39D371</accession>
<evidence type="ECO:0000256" key="1">
    <source>
        <dbReference type="SAM" id="MobiDB-lite"/>
    </source>
</evidence>
<gene>
    <name evidence="2" type="ORF">H2204_001572</name>
</gene>
<feature type="compositionally biased region" description="Low complexity" evidence="1">
    <location>
        <begin position="313"/>
        <end position="328"/>
    </location>
</feature>